<dbReference type="PANTHER" id="PTHR48098:SF3">
    <property type="entry name" value="IRON(III) ENTEROBACTIN ESTERASE"/>
    <property type="match status" value="1"/>
</dbReference>
<comment type="caution">
    <text evidence="1">The sequence shown here is derived from an EMBL/GenBank/DDBJ whole genome shotgun (WGS) entry which is preliminary data.</text>
</comment>
<evidence type="ECO:0000313" key="2">
    <source>
        <dbReference type="Proteomes" id="UP000520814"/>
    </source>
</evidence>
<organism evidence="1 2">
    <name type="scientific">Armatimonas rosea</name>
    <dbReference type="NCBI Taxonomy" id="685828"/>
    <lineage>
        <taxon>Bacteria</taxon>
        <taxon>Bacillati</taxon>
        <taxon>Armatimonadota</taxon>
        <taxon>Armatimonadia</taxon>
        <taxon>Armatimonadales</taxon>
        <taxon>Armatimonadaceae</taxon>
        <taxon>Armatimonas</taxon>
    </lineage>
</organism>
<proteinExistence type="predicted"/>
<dbReference type="Pfam" id="PF00756">
    <property type="entry name" value="Esterase"/>
    <property type="match status" value="1"/>
</dbReference>
<dbReference type="Proteomes" id="UP000520814">
    <property type="component" value="Unassembled WGS sequence"/>
</dbReference>
<reference evidence="1 2" key="1">
    <citation type="submission" date="2020-08" db="EMBL/GenBank/DDBJ databases">
        <title>Genomic Encyclopedia of Type Strains, Phase IV (KMG-IV): sequencing the most valuable type-strain genomes for metagenomic binning, comparative biology and taxonomic classification.</title>
        <authorList>
            <person name="Goeker M."/>
        </authorList>
    </citation>
    <scope>NUCLEOTIDE SEQUENCE [LARGE SCALE GENOMIC DNA]</scope>
    <source>
        <strain evidence="1 2">DSM 23562</strain>
    </source>
</reference>
<gene>
    <name evidence="1" type="ORF">HNQ39_005206</name>
</gene>
<evidence type="ECO:0000313" key="1">
    <source>
        <dbReference type="EMBL" id="MBB6053372.1"/>
    </source>
</evidence>
<sequence length="402" mass="44284">MLLPPMIALVVPAQPPMDIATLQTALRERATRAGLAAPLRAWFGEANLKRGALKTDELKVAFAIEVADGEPEPKLVSDDGVWSLPLRNIEGSRIWAAATTLPEGFGTRWKFIVGAETRGGGELEVYTAPPESKRQAGVPQGKLTPQPAWKSSVYEGTVRNWWVYVPAQYDASKPAAVMIFMDGHSYKDFVPVVLDNMIHKGELPVSIAIFISPGHRGETPPENGWNGNNRSIEYDTVSDRFSKLIVEEILPEVSKSYNLRKDPAGRLVAGISSGGICAFNLAWQRPDQFHKVLSWVGSFTNLQGGPTGVAGGNTFPAIIRDRRGWDQKGAPKPIRVFLQDGANDLDNKAGNWPLSNQQMAKALAFGQYDYKFVFGNGFHGDRHGRAILPESLRWLWRDEGKK</sequence>
<dbReference type="Gene3D" id="3.40.50.1820">
    <property type="entry name" value="alpha/beta hydrolase"/>
    <property type="match status" value="1"/>
</dbReference>
<dbReference type="PANTHER" id="PTHR48098">
    <property type="entry name" value="ENTEROCHELIN ESTERASE-RELATED"/>
    <property type="match status" value="1"/>
</dbReference>
<dbReference type="AlphaFoldDB" id="A0A7W9WA94"/>
<dbReference type="RefSeq" id="WP_221290328.1">
    <property type="nucleotide sequence ID" value="NZ_JACHGW010000006.1"/>
</dbReference>
<dbReference type="EMBL" id="JACHGW010000006">
    <property type="protein sequence ID" value="MBB6053372.1"/>
    <property type="molecule type" value="Genomic_DNA"/>
</dbReference>
<dbReference type="InterPro" id="IPR000801">
    <property type="entry name" value="Esterase-like"/>
</dbReference>
<name>A0A7W9WA94_ARMRO</name>
<dbReference type="InterPro" id="IPR029058">
    <property type="entry name" value="AB_hydrolase_fold"/>
</dbReference>
<accession>A0A7W9WA94</accession>
<keyword evidence="2" id="KW-1185">Reference proteome</keyword>
<dbReference type="SUPFAM" id="SSF53474">
    <property type="entry name" value="alpha/beta-Hydrolases"/>
    <property type="match status" value="1"/>
</dbReference>
<protein>
    <submittedName>
        <fullName evidence="1">Enterochelin esterase family protein</fullName>
    </submittedName>
</protein>
<dbReference type="InterPro" id="IPR050583">
    <property type="entry name" value="Mycobacterial_A85_antigen"/>
</dbReference>